<sequence>MPSDAARLEAIGATEAEVAFGGRKIVVPLALERWPLQLIREARWVEAVDVLLAGQSIGIPDPVIDDYRNMSELMARAVGVGRLPETPAAPDQWFGGVPTLLRLLDHYEEDVELDLRRVNVDYLDRFRGTLTLRQVWVCVRRSQPTSAIALADNDGRHVWTEPDYIAASVYQALTGEIYPGRPLKPEERTKALEAMRAKAEHVDKLRERQAHYAPPAAPVTAPGLPAAMQEAIANREKELGATPDGQAQHRS</sequence>
<proteinExistence type="predicted"/>
<feature type="region of interest" description="Disordered" evidence="1">
    <location>
        <begin position="231"/>
        <end position="251"/>
    </location>
</feature>
<comment type="caution">
    <text evidence="2">The sequence shown here is derived from an EMBL/GenBank/DDBJ whole genome shotgun (WGS) entry which is preliminary data.</text>
</comment>
<evidence type="ECO:0000256" key="1">
    <source>
        <dbReference type="SAM" id="MobiDB-lite"/>
    </source>
</evidence>
<reference evidence="2" key="1">
    <citation type="submission" date="2023-10" db="EMBL/GenBank/DDBJ databases">
        <title>Mycolicibacterium fortuitum clinical isolates causing pulmonary infections in humans.</title>
        <authorList>
            <person name="Mejia-Ponce P.M."/>
            <person name="Zenteno-Cuevas R."/>
            <person name="Licona-Cassani C."/>
        </authorList>
    </citation>
    <scope>NUCLEOTIDE SEQUENCE</scope>
    <source>
        <strain evidence="2">M8</strain>
    </source>
</reference>
<dbReference type="Proteomes" id="UP001186041">
    <property type="component" value="Unassembled WGS sequence"/>
</dbReference>
<evidence type="ECO:0000313" key="2">
    <source>
        <dbReference type="EMBL" id="MDV7292070.1"/>
    </source>
</evidence>
<organism evidence="2 3">
    <name type="scientific">Mycolicibacterium fortuitum</name>
    <name type="common">Mycobacterium fortuitum</name>
    <dbReference type="NCBI Taxonomy" id="1766"/>
    <lineage>
        <taxon>Bacteria</taxon>
        <taxon>Bacillati</taxon>
        <taxon>Actinomycetota</taxon>
        <taxon>Actinomycetes</taxon>
        <taxon>Mycobacteriales</taxon>
        <taxon>Mycobacteriaceae</taxon>
        <taxon>Mycolicibacterium</taxon>
    </lineage>
</organism>
<gene>
    <name evidence="2" type="ORF">R4485_18030</name>
</gene>
<evidence type="ECO:0000313" key="3">
    <source>
        <dbReference type="Proteomes" id="UP001186041"/>
    </source>
</evidence>
<dbReference type="EMBL" id="JAWLVV010000015">
    <property type="protein sequence ID" value="MDV7292070.1"/>
    <property type="molecule type" value="Genomic_DNA"/>
</dbReference>
<name>A0AAE4VF40_MYCFO</name>
<protein>
    <submittedName>
        <fullName evidence="2">Uncharacterized protein</fullName>
    </submittedName>
</protein>
<dbReference type="RefSeq" id="WP_317722300.1">
    <property type="nucleotide sequence ID" value="NZ_JAWLVK010000015.1"/>
</dbReference>
<dbReference type="AlphaFoldDB" id="A0AAE4VF40"/>
<accession>A0AAE4VF40</accession>